<gene>
    <name evidence="11" type="ORF">ACFOS1_13180</name>
</gene>
<organism evidence="11 12">
    <name type="scientific">Zunongwangia endophytica</name>
    <dbReference type="NCBI Taxonomy" id="1808945"/>
    <lineage>
        <taxon>Bacteria</taxon>
        <taxon>Pseudomonadati</taxon>
        <taxon>Bacteroidota</taxon>
        <taxon>Flavobacteriia</taxon>
        <taxon>Flavobacteriales</taxon>
        <taxon>Flavobacteriaceae</taxon>
        <taxon>Zunongwangia</taxon>
    </lineage>
</organism>
<dbReference type="InterPro" id="IPR020846">
    <property type="entry name" value="MFS_dom"/>
</dbReference>
<dbReference type="SUPFAM" id="SSF103473">
    <property type="entry name" value="MFS general substrate transporter"/>
    <property type="match status" value="1"/>
</dbReference>
<feature type="transmembrane region" description="Helical" evidence="9">
    <location>
        <begin position="314"/>
        <end position="334"/>
    </location>
</feature>
<dbReference type="CDD" id="cd17346">
    <property type="entry name" value="MFS_DtpA_like"/>
    <property type="match status" value="1"/>
</dbReference>
<evidence type="ECO:0000256" key="6">
    <source>
        <dbReference type="ARBA" id="ARBA00022989"/>
    </source>
</evidence>
<accession>A0ABV8H8H1</accession>
<dbReference type="InterPro" id="IPR000109">
    <property type="entry name" value="POT_fam"/>
</dbReference>
<keyword evidence="5" id="KW-0571">Peptide transport</keyword>
<dbReference type="InterPro" id="IPR005279">
    <property type="entry name" value="Dipep/tripep_permease"/>
</dbReference>
<feature type="transmembrane region" description="Helical" evidence="9">
    <location>
        <begin position="155"/>
        <end position="176"/>
    </location>
</feature>
<feature type="transmembrane region" description="Helical" evidence="9">
    <location>
        <begin position="281"/>
        <end position="302"/>
    </location>
</feature>
<dbReference type="PROSITE" id="PS01023">
    <property type="entry name" value="PTR2_2"/>
    <property type="match status" value="1"/>
</dbReference>
<dbReference type="Proteomes" id="UP001595793">
    <property type="component" value="Unassembled WGS sequence"/>
</dbReference>
<sequence>MANTAPPANQKELFGHPVGLYILFFTELWERFSYYGMRALFVLYLVAETTSDNPGFGWTNSEALSLYSWYTMLVYVVSIPGGWVADKFLGQKKTVLIGGILLCIGHGILAFESETSFYIGCLFVILGVGGLKPNISSMVGGLYKQGDERRDLGFYIFYMGINIGGFLAPIACGFLAEYYGWHWGFGLAAIGMLLGQIVYMMGQKHLAHVGNLISRKNEADRAILDKPLTSIEKDRVKVLLLSFLLIILFWAAFEQAGGLMNLYAAEKVDRTILGMEIPASVFQSVNSFFIITLATLVGSFWYKWKQKGKESSSIFKMAIGLIIMALGFSFMSAASVQYQETGSSGMYWLILAYLFHTIGELCASPVSLSFITKLAPVKYASIIMGMYWAATGLGNKVAGLIGQYAQDLGEFETFTGIAIIWTLIGLLVIAVLKPLKRLTHGAEDSKMEDGIPQETTIE</sequence>
<keyword evidence="12" id="KW-1185">Reference proteome</keyword>
<dbReference type="RefSeq" id="WP_290236457.1">
    <property type="nucleotide sequence ID" value="NZ_JAUFPZ010000002.1"/>
</dbReference>
<feature type="transmembrane region" description="Helical" evidence="9">
    <location>
        <begin position="413"/>
        <end position="432"/>
    </location>
</feature>
<name>A0ABV8H8H1_9FLAO</name>
<feature type="transmembrane region" description="Helical" evidence="9">
    <location>
        <begin position="94"/>
        <end position="111"/>
    </location>
</feature>
<feature type="transmembrane region" description="Helical" evidence="9">
    <location>
        <begin position="117"/>
        <end position="143"/>
    </location>
</feature>
<dbReference type="PANTHER" id="PTHR23517:SF15">
    <property type="entry name" value="PROTON-DEPENDENT OLIGOPEPTIDE FAMILY TRANSPORT PROTEIN"/>
    <property type="match status" value="1"/>
</dbReference>
<evidence type="ECO:0000256" key="3">
    <source>
        <dbReference type="ARBA" id="ARBA00022475"/>
    </source>
</evidence>
<evidence type="ECO:0000313" key="12">
    <source>
        <dbReference type="Proteomes" id="UP001595793"/>
    </source>
</evidence>
<evidence type="ECO:0000256" key="1">
    <source>
        <dbReference type="ARBA" id="ARBA00004651"/>
    </source>
</evidence>
<dbReference type="PROSITE" id="PS50850">
    <property type="entry name" value="MFS"/>
    <property type="match status" value="1"/>
</dbReference>
<evidence type="ECO:0000256" key="5">
    <source>
        <dbReference type="ARBA" id="ARBA00022856"/>
    </source>
</evidence>
<comment type="caution">
    <text evidence="11">The sequence shown here is derived from an EMBL/GenBank/DDBJ whole genome shotgun (WGS) entry which is preliminary data.</text>
</comment>
<keyword evidence="2 8" id="KW-0813">Transport</keyword>
<feature type="transmembrane region" description="Helical" evidence="9">
    <location>
        <begin position="380"/>
        <end position="401"/>
    </location>
</feature>
<feature type="transmembrane region" description="Helical" evidence="9">
    <location>
        <begin position="346"/>
        <end position="368"/>
    </location>
</feature>
<dbReference type="InterPro" id="IPR036259">
    <property type="entry name" value="MFS_trans_sf"/>
</dbReference>
<evidence type="ECO:0000256" key="2">
    <source>
        <dbReference type="ARBA" id="ARBA00022448"/>
    </source>
</evidence>
<keyword evidence="3" id="KW-1003">Cell membrane</keyword>
<proteinExistence type="inferred from homology"/>
<keyword evidence="6 9" id="KW-1133">Transmembrane helix</keyword>
<feature type="transmembrane region" description="Helical" evidence="9">
    <location>
        <begin position="67"/>
        <end position="85"/>
    </location>
</feature>
<dbReference type="NCBIfam" id="TIGR00924">
    <property type="entry name" value="yjdL_sub1_fam"/>
    <property type="match status" value="2"/>
</dbReference>
<dbReference type="InterPro" id="IPR050171">
    <property type="entry name" value="MFS_Transporters"/>
</dbReference>
<evidence type="ECO:0000256" key="8">
    <source>
        <dbReference type="RuleBase" id="RU003755"/>
    </source>
</evidence>
<dbReference type="PANTHER" id="PTHR23517">
    <property type="entry name" value="RESISTANCE PROTEIN MDTM, PUTATIVE-RELATED-RELATED"/>
    <property type="match status" value="1"/>
</dbReference>
<reference evidence="12" key="1">
    <citation type="journal article" date="2019" name="Int. J. Syst. Evol. Microbiol.">
        <title>The Global Catalogue of Microorganisms (GCM) 10K type strain sequencing project: providing services to taxonomists for standard genome sequencing and annotation.</title>
        <authorList>
            <consortium name="The Broad Institute Genomics Platform"/>
            <consortium name="The Broad Institute Genome Sequencing Center for Infectious Disease"/>
            <person name="Wu L."/>
            <person name="Ma J."/>
        </authorList>
    </citation>
    <scope>NUCLEOTIDE SEQUENCE [LARGE SCALE GENOMIC DNA]</scope>
    <source>
        <strain evidence="12">CECT 9128</strain>
    </source>
</reference>
<keyword evidence="5" id="KW-0653">Protein transport</keyword>
<dbReference type="EMBL" id="JBHSAS010000009">
    <property type="protein sequence ID" value="MFC4028368.1"/>
    <property type="molecule type" value="Genomic_DNA"/>
</dbReference>
<feature type="domain" description="Major facilitator superfamily (MFS) profile" evidence="10">
    <location>
        <begin position="19"/>
        <end position="433"/>
    </location>
</feature>
<comment type="subcellular location">
    <subcellularLocation>
        <location evidence="1">Cell membrane</location>
        <topology evidence="1">Multi-pass membrane protein</topology>
    </subcellularLocation>
    <subcellularLocation>
        <location evidence="8">Membrane</location>
        <topology evidence="8">Multi-pass membrane protein</topology>
    </subcellularLocation>
</comment>
<dbReference type="InterPro" id="IPR018456">
    <property type="entry name" value="PTR2_symporter_CS"/>
</dbReference>
<evidence type="ECO:0000313" key="11">
    <source>
        <dbReference type="EMBL" id="MFC4028368.1"/>
    </source>
</evidence>
<dbReference type="Gene3D" id="1.20.1250.20">
    <property type="entry name" value="MFS general substrate transporter like domains"/>
    <property type="match status" value="2"/>
</dbReference>
<evidence type="ECO:0000256" key="4">
    <source>
        <dbReference type="ARBA" id="ARBA00022692"/>
    </source>
</evidence>
<dbReference type="Pfam" id="PF00854">
    <property type="entry name" value="PTR2"/>
    <property type="match status" value="2"/>
</dbReference>
<feature type="transmembrane region" description="Helical" evidence="9">
    <location>
        <begin position="236"/>
        <end position="253"/>
    </location>
</feature>
<evidence type="ECO:0000256" key="9">
    <source>
        <dbReference type="SAM" id="Phobius"/>
    </source>
</evidence>
<dbReference type="PROSITE" id="PS01022">
    <property type="entry name" value="PTR2_1"/>
    <property type="match status" value="1"/>
</dbReference>
<comment type="similarity">
    <text evidence="8">Belongs to the major facilitator superfamily. Proton-dependent oligopeptide transporter (POT/PTR) (TC 2.A.17) family.</text>
</comment>
<keyword evidence="4 8" id="KW-0812">Transmembrane</keyword>
<feature type="transmembrane region" description="Helical" evidence="9">
    <location>
        <begin position="182"/>
        <end position="202"/>
    </location>
</feature>
<keyword evidence="7 9" id="KW-0472">Membrane</keyword>
<evidence type="ECO:0000259" key="10">
    <source>
        <dbReference type="PROSITE" id="PS50850"/>
    </source>
</evidence>
<protein>
    <submittedName>
        <fullName evidence="11">Peptide MFS transporter</fullName>
    </submittedName>
</protein>
<evidence type="ECO:0000256" key="7">
    <source>
        <dbReference type="ARBA" id="ARBA00023136"/>
    </source>
</evidence>